<name>A0A9C9EMZ7_UNCW3</name>
<evidence type="ECO:0000313" key="2">
    <source>
        <dbReference type="Proteomes" id="UP000885826"/>
    </source>
</evidence>
<dbReference type="EMBL" id="DRIG01000078">
    <property type="protein sequence ID" value="HEC78934.1"/>
    <property type="molecule type" value="Genomic_DNA"/>
</dbReference>
<dbReference type="InterPro" id="IPR007546">
    <property type="entry name" value="DUF503"/>
</dbReference>
<dbReference type="Gene3D" id="3.30.70.1120">
    <property type="entry name" value="TT1725-like"/>
    <property type="match status" value="1"/>
</dbReference>
<protein>
    <submittedName>
        <fullName evidence="1">DUF503 domain-containing protein</fullName>
    </submittedName>
</protein>
<gene>
    <name evidence="1" type="ORF">ENI34_07310</name>
</gene>
<dbReference type="PANTHER" id="PTHR36441:SF1">
    <property type="entry name" value="DUF503 DOMAIN-CONTAINING PROTEIN"/>
    <property type="match status" value="1"/>
</dbReference>
<dbReference type="Pfam" id="PF04456">
    <property type="entry name" value="DUF503"/>
    <property type="match status" value="1"/>
</dbReference>
<dbReference type="AlphaFoldDB" id="A0A9C9EMZ7"/>
<organism evidence="1 2">
    <name type="scientific">candidate division WOR-3 bacterium</name>
    <dbReference type="NCBI Taxonomy" id="2052148"/>
    <lineage>
        <taxon>Bacteria</taxon>
        <taxon>Bacteria division WOR-3</taxon>
    </lineage>
</organism>
<evidence type="ECO:0000313" key="1">
    <source>
        <dbReference type="EMBL" id="HEC78934.1"/>
    </source>
</evidence>
<proteinExistence type="predicted"/>
<reference evidence="1" key="1">
    <citation type="journal article" date="2020" name="mSystems">
        <title>Genome- and Community-Level Interaction Insights into Carbon Utilization and Element Cycling Functions of Hydrothermarchaeota in Hydrothermal Sediment.</title>
        <authorList>
            <person name="Zhou Z."/>
            <person name="Liu Y."/>
            <person name="Xu W."/>
            <person name="Pan J."/>
            <person name="Luo Z.H."/>
            <person name="Li M."/>
        </authorList>
    </citation>
    <scope>NUCLEOTIDE SEQUENCE</scope>
    <source>
        <strain evidence="1">HyVt-388</strain>
    </source>
</reference>
<dbReference type="SUPFAM" id="SSF103007">
    <property type="entry name" value="Hypothetical protein TT1725"/>
    <property type="match status" value="1"/>
</dbReference>
<sequence length="97" mass="11348">MADRFFVGRCELDLHIEECHSLKEKRRVVKSIKERLKRHYNVAVCEYGDLSLWQRAQLGLVTCGNDRTIVDATMRKAIDFLDRVHAVSLLNYEVELI</sequence>
<accession>A0A9C9EMZ7</accession>
<dbReference type="Proteomes" id="UP000885826">
    <property type="component" value="Unassembled WGS sequence"/>
</dbReference>
<dbReference type="InterPro" id="IPR036746">
    <property type="entry name" value="TT1725-like_sf"/>
</dbReference>
<dbReference type="PANTHER" id="PTHR36441">
    <property type="entry name" value="HYPOTHETICAL CYTOSOLIC PROTEIN"/>
    <property type="match status" value="1"/>
</dbReference>
<comment type="caution">
    <text evidence="1">The sequence shown here is derived from an EMBL/GenBank/DDBJ whole genome shotgun (WGS) entry which is preliminary data.</text>
</comment>